<name>A0A7W8AGI8_9ACTN</name>
<sequence length="132" mass="13893">MSGAEWIARCNAEQVGKKVRAVDPGDDFTRTITGGSLETGRWVVTAADGTSREYPGPDLQEIASGEADGPDNAFTRYGVDLDEYTAALIDAMQVGGAGEAEIAEAVLGVQVDAALPDDGPWYLYRVQGPNAD</sequence>
<evidence type="ECO:0000313" key="1">
    <source>
        <dbReference type="EMBL" id="MBB5085249.1"/>
    </source>
</evidence>
<reference evidence="1 2" key="1">
    <citation type="submission" date="2020-08" db="EMBL/GenBank/DDBJ databases">
        <title>Genomic Encyclopedia of Type Strains, Phase IV (KMG-IV): sequencing the most valuable type-strain genomes for metagenomic binning, comparative biology and taxonomic classification.</title>
        <authorList>
            <person name="Goeker M."/>
        </authorList>
    </citation>
    <scope>NUCLEOTIDE SEQUENCE [LARGE SCALE GENOMIC DNA]</scope>
    <source>
        <strain evidence="1 2">DSM 45385</strain>
    </source>
</reference>
<protein>
    <submittedName>
        <fullName evidence="1">Uncharacterized protein</fullName>
    </submittedName>
</protein>
<proteinExistence type="predicted"/>
<evidence type="ECO:0000313" key="2">
    <source>
        <dbReference type="Proteomes" id="UP000568380"/>
    </source>
</evidence>
<dbReference type="AlphaFoldDB" id="A0A7W8AGI8"/>
<organism evidence="1 2">
    <name type="scientific">Nonomuraea endophytica</name>
    <dbReference type="NCBI Taxonomy" id="714136"/>
    <lineage>
        <taxon>Bacteria</taxon>
        <taxon>Bacillati</taxon>
        <taxon>Actinomycetota</taxon>
        <taxon>Actinomycetes</taxon>
        <taxon>Streptosporangiales</taxon>
        <taxon>Streptosporangiaceae</taxon>
        <taxon>Nonomuraea</taxon>
    </lineage>
</organism>
<keyword evidence="2" id="KW-1185">Reference proteome</keyword>
<dbReference type="Proteomes" id="UP000568380">
    <property type="component" value="Unassembled WGS sequence"/>
</dbReference>
<gene>
    <name evidence="1" type="ORF">HNR40_010763</name>
</gene>
<accession>A0A7W8AGI8</accession>
<dbReference type="RefSeq" id="WP_184976520.1">
    <property type="nucleotide sequence ID" value="NZ_JACHIN010000035.1"/>
</dbReference>
<dbReference type="EMBL" id="JACHIN010000035">
    <property type="protein sequence ID" value="MBB5085249.1"/>
    <property type="molecule type" value="Genomic_DNA"/>
</dbReference>
<comment type="caution">
    <text evidence="1">The sequence shown here is derived from an EMBL/GenBank/DDBJ whole genome shotgun (WGS) entry which is preliminary data.</text>
</comment>